<accession>A0A178WCP5</accession>
<protein>
    <submittedName>
        <fullName evidence="1">Uncharacterized protein</fullName>
    </submittedName>
</protein>
<gene>
    <name evidence="1" type="ordered locus">AXX17_At1g44040</name>
</gene>
<comment type="caution">
    <text evidence="1">The sequence shown here is derived from an EMBL/GenBank/DDBJ whole genome shotgun (WGS) entry which is preliminary data.</text>
</comment>
<organism evidence="1 2">
    <name type="scientific">Arabidopsis thaliana</name>
    <name type="common">Mouse-ear cress</name>
    <dbReference type="NCBI Taxonomy" id="3702"/>
    <lineage>
        <taxon>Eukaryota</taxon>
        <taxon>Viridiplantae</taxon>
        <taxon>Streptophyta</taxon>
        <taxon>Embryophyta</taxon>
        <taxon>Tracheophyta</taxon>
        <taxon>Spermatophyta</taxon>
        <taxon>Magnoliopsida</taxon>
        <taxon>eudicotyledons</taxon>
        <taxon>Gunneridae</taxon>
        <taxon>Pentapetalae</taxon>
        <taxon>rosids</taxon>
        <taxon>malvids</taxon>
        <taxon>Brassicales</taxon>
        <taxon>Brassicaceae</taxon>
        <taxon>Camelineae</taxon>
        <taxon>Arabidopsis</taxon>
    </lineage>
</organism>
<sequence length="51" mass="5796">MGFVTFRGLLSQLKLLCTSVVSKIQNHYLLCIFLELSRNQTHFIIAGNVDI</sequence>
<name>A0A178WCP5_ARATH</name>
<reference evidence="2" key="1">
    <citation type="journal article" date="2016" name="Proc. Natl. Acad. Sci. U.S.A.">
        <title>Chromosome-level assembly of Arabidopsis thaliana Ler reveals the extent of translocation and inversion polymorphisms.</title>
        <authorList>
            <person name="Zapata L."/>
            <person name="Ding J."/>
            <person name="Willing E.M."/>
            <person name="Hartwig B."/>
            <person name="Bezdan D."/>
            <person name="Jiao W.B."/>
            <person name="Patel V."/>
            <person name="Velikkakam James G."/>
            <person name="Koornneef M."/>
            <person name="Ossowski S."/>
            <person name="Schneeberger K."/>
        </authorList>
    </citation>
    <scope>NUCLEOTIDE SEQUENCE [LARGE SCALE GENOMIC DNA]</scope>
    <source>
        <strain evidence="2">cv. Landsberg erecta</strain>
    </source>
</reference>
<evidence type="ECO:0000313" key="1">
    <source>
        <dbReference type="EMBL" id="OAP15864.1"/>
    </source>
</evidence>
<dbReference type="EMBL" id="LUHQ01000001">
    <property type="protein sequence ID" value="OAP15864.1"/>
    <property type="molecule type" value="Genomic_DNA"/>
</dbReference>
<evidence type="ECO:0000313" key="2">
    <source>
        <dbReference type="Proteomes" id="UP000078284"/>
    </source>
</evidence>
<proteinExistence type="predicted"/>
<dbReference type="Proteomes" id="UP000078284">
    <property type="component" value="Chromosome 1"/>
</dbReference>
<dbReference type="AlphaFoldDB" id="A0A178WCP5"/>